<evidence type="ECO:0000313" key="3">
    <source>
        <dbReference type="EMBL" id="KAK4459665.1"/>
    </source>
</evidence>
<feature type="compositionally biased region" description="Basic and acidic residues" evidence="1">
    <location>
        <begin position="205"/>
        <end position="218"/>
    </location>
</feature>
<keyword evidence="2" id="KW-0472">Membrane</keyword>
<keyword evidence="4" id="KW-1185">Reference proteome</keyword>
<evidence type="ECO:0000256" key="2">
    <source>
        <dbReference type="SAM" id="Phobius"/>
    </source>
</evidence>
<dbReference type="AlphaFoldDB" id="A0AAV9HIM8"/>
<feature type="region of interest" description="Disordered" evidence="1">
    <location>
        <begin position="348"/>
        <end position="370"/>
    </location>
</feature>
<reference evidence="3" key="1">
    <citation type="journal article" date="2023" name="Mol. Phylogenet. Evol.">
        <title>Genome-scale phylogeny and comparative genomics of the fungal order Sordariales.</title>
        <authorList>
            <person name="Hensen N."/>
            <person name="Bonometti L."/>
            <person name="Westerberg I."/>
            <person name="Brannstrom I.O."/>
            <person name="Guillou S."/>
            <person name="Cros-Aarteil S."/>
            <person name="Calhoun S."/>
            <person name="Haridas S."/>
            <person name="Kuo A."/>
            <person name="Mondo S."/>
            <person name="Pangilinan J."/>
            <person name="Riley R."/>
            <person name="LaButti K."/>
            <person name="Andreopoulos B."/>
            <person name="Lipzen A."/>
            <person name="Chen C."/>
            <person name="Yan M."/>
            <person name="Daum C."/>
            <person name="Ng V."/>
            <person name="Clum A."/>
            <person name="Steindorff A."/>
            <person name="Ohm R.A."/>
            <person name="Martin F."/>
            <person name="Silar P."/>
            <person name="Natvig D.O."/>
            <person name="Lalanne C."/>
            <person name="Gautier V."/>
            <person name="Ament-Velasquez S.L."/>
            <person name="Kruys A."/>
            <person name="Hutchinson M.I."/>
            <person name="Powell A.J."/>
            <person name="Barry K."/>
            <person name="Miller A.N."/>
            <person name="Grigoriev I.V."/>
            <person name="Debuchy R."/>
            <person name="Gladieux P."/>
            <person name="Hiltunen Thoren M."/>
            <person name="Johannesson H."/>
        </authorList>
    </citation>
    <scope>NUCLEOTIDE SEQUENCE</scope>
    <source>
        <strain evidence="3">PSN324</strain>
    </source>
</reference>
<dbReference type="EMBL" id="MU865030">
    <property type="protein sequence ID" value="KAK4459665.1"/>
    <property type="molecule type" value="Genomic_DNA"/>
</dbReference>
<name>A0AAV9HIM8_9PEZI</name>
<feature type="transmembrane region" description="Helical" evidence="2">
    <location>
        <begin position="76"/>
        <end position="95"/>
    </location>
</feature>
<feature type="transmembrane region" description="Helical" evidence="2">
    <location>
        <begin position="15"/>
        <end position="35"/>
    </location>
</feature>
<keyword evidence="2" id="KW-0812">Transmembrane</keyword>
<evidence type="ECO:0000256" key="1">
    <source>
        <dbReference type="SAM" id="MobiDB-lite"/>
    </source>
</evidence>
<reference evidence="3" key="2">
    <citation type="submission" date="2023-06" db="EMBL/GenBank/DDBJ databases">
        <authorList>
            <consortium name="Lawrence Berkeley National Laboratory"/>
            <person name="Mondo S.J."/>
            <person name="Hensen N."/>
            <person name="Bonometti L."/>
            <person name="Westerberg I."/>
            <person name="Brannstrom I.O."/>
            <person name="Guillou S."/>
            <person name="Cros-Aarteil S."/>
            <person name="Calhoun S."/>
            <person name="Haridas S."/>
            <person name="Kuo A."/>
            <person name="Pangilinan J."/>
            <person name="Riley R."/>
            <person name="Labutti K."/>
            <person name="Andreopoulos B."/>
            <person name="Lipzen A."/>
            <person name="Chen C."/>
            <person name="Yanf M."/>
            <person name="Daum C."/>
            <person name="Ng V."/>
            <person name="Clum A."/>
            <person name="Steindorff A."/>
            <person name="Ohm R."/>
            <person name="Martin F."/>
            <person name="Silar P."/>
            <person name="Natvig D."/>
            <person name="Lalanne C."/>
            <person name="Gautier V."/>
            <person name="Ament-Velasquez S.L."/>
            <person name="Kruys A."/>
            <person name="Hutchinson M.I."/>
            <person name="Powell A.J."/>
            <person name="Barry K."/>
            <person name="Miller A.N."/>
            <person name="Grigoriev I.V."/>
            <person name="Debuchy R."/>
            <person name="Gladieux P."/>
            <person name="Thoren M.H."/>
            <person name="Johannesson H."/>
        </authorList>
    </citation>
    <scope>NUCLEOTIDE SEQUENCE</scope>
    <source>
        <strain evidence="3">PSN324</strain>
    </source>
</reference>
<keyword evidence="2" id="KW-1133">Transmembrane helix</keyword>
<feature type="transmembrane region" description="Helical" evidence="2">
    <location>
        <begin position="107"/>
        <end position="126"/>
    </location>
</feature>
<feature type="region of interest" description="Disordered" evidence="1">
    <location>
        <begin position="191"/>
        <end position="218"/>
    </location>
</feature>
<protein>
    <submittedName>
        <fullName evidence="3">Uncharacterized protein</fullName>
    </submittedName>
</protein>
<accession>A0AAV9HIM8</accession>
<evidence type="ECO:0000313" key="4">
    <source>
        <dbReference type="Proteomes" id="UP001321749"/>
    </source>
</evidence>
<organism evidence="3 4">
    <name type="scientific">Cladorrhinum samala</name>
    <dbReference type="NCBI Taxonomy" id="585594"/>
    <lineage>
        <taxon>Eukaryota</taxon>
        <taxon>Fungi</taxon>
        <taxon>Dikarya</taxon>
        <taxon>Ascomycota</taxon>
        <taxon>Pezizomycotina</taxon>
        <taxon>Sordariomycetes</taxon>
        <taxon>Sordariomycetidae</taxon>
        <taxon>Sordariales</taxon>
        <taxon>Podosporaceae</taxon>
        <taxon>Cladorrhinum</taxon>
    </lineage>
</organism>
<feature type="compositionally biased region" description="Polar residues" evidence="1">
    <location>
        <begin position="191"/>
        <end position="204"/>
    </location>
</feature>
<sequence length="370" mass="39954">MASQGPRFLSVLRRIRYSLTLIIWVNSTILFAALCGRQPRLTGWKTAICMLAVSVVDAVSSVGCNSRISATIFPDAIWSLISIVEITLGSVGLSNAHIYRSQFTGSYEFSLVTFSIYILCGIVHLINVCSNNIILRPPRLRDVCLPVISRSKTSGNNDTQVDAVHADAGDAGPLSRLAKVHESRLKLPEPQTSISVSTGAQKPESSAKRKTEATREPLVRGPQWAPVVYYWANPTDPVLAHSRHWLVKSCVVLFVSLECVAAVGAYGFAQRRSDLAKSEKLPTRVVRGQPFAQQLRGREANRSSGTQASRRLAIPVAHLQSKECTGYGHGAGCSNCWSRAGSADANGNGDGFTDPATKGGWGFTGTGKRD</sequence>
<proteinExistence type="predicted"/>
<dbReference type="Proteomes" id="UP001321749">
    <property type="component" value="Unassembled WGS sequence"/>
</dbReference>
<gene>
    <name evidence="3" type="ORF">QBC42DRAFT_299193</name>
</gene>
<comment type="caution">
    <text evidence="3">The sequence shown here is derived from an EMBL/GenBank/DDBJ whole genome shotgun (WGS) entry which is preliminary data.</text>
</comment>
<feature type="compositionally biased region" description="Gly residues" evidence="1">
    <location>
        <begin position="359"/>
        <end position="370"/>
    </location>
</feature>